<dbReference type="EMBL" id="ML977162">
    <property type="protein sequence ID" value="KAF1985499.1"/>
    <property type="molecule type" value="Genomic_DNA"/>
</dbReference>
<sequence length="78" mass="8966">MTETVAEQVGLARKRQRSQKMQRKLSVGVLALYRAEKLIVLMLSEWRDEGGVLASLDSRDVADFGHLRERERSLQQKP</sequence>
<accession>A0A6G1GXM0</accession>
<protein>
    <submittedName>
        <fullName evidence="1">Uncharacterized protein</fullName>
    </submittedName>
</protein>
<proteinExistence type="predicted"/>
<evidence type="ECO:0000313" key="1">
    <source>
        <dbReference type="EMBL" id="KAF1985499.1"/>
    </source>
</evidence>
<evidence type="ECO:0000313" key="2">
    <source>
        <dbReference type="Proteomes" id="UP000800041"/>
    </source>
</evidence>
<gene>
    <name evidence="1" type="ORF">K402DRAFT_110540</name>
</gene>
<name>A0A6G1GXM0_9PEZI</name>
<reference evidence="1" key="1">
    <citation type="journal article" date="2020" name="Stud. Mycol.">
        <title>101 Dothideomycetes genomes: a test case for predicting lifestyles and emergence of pathogens.</title>
        <authorList>
            <person name="Haridas S."/>
            <person name="Albert R."/>
            <person name="Binder M."/>
            <person name="Bloem J."/>
            <person name="Labutti K."/>
            <person name="Salamov A."/>
            <person name="Andreopoulos B."/>
            <person name="Baker S."/>
            <person name="Barry K."/>
            <person name="Bills G."/>
            <person name="Bluhm B."/>
            <person name="Cannon C."/>
            <person name="Castanera R."/>
            <person name="Culley D."/>
            <person name="Daum C."/>
            <person name="Ezra D."/>
            <person name="Gonzalez J."/>
            <person name="Henrissat B."/>
            <person name="Kuo A."/>
            <person name="Liang C."/>
            <person name="Lipzen A."/>
            <person name="Lutzoni F."/>
            <person name="Magnuson J."/>
            <person name="Mondo S."/>
            <person name="Nolan M."/>
            <person name="Ohm R."/>
            <person name="Pangilinan J."/>
            <person name="Park H.-J."/>
            <person name="Ramirez L."/>
            <person name="Alfaro M."/>
            <person name="Sun H."/>
            <person name="Tritt A."/>
            <person name="Yoshinaga Y."/>
            <person name="Zwiers L.-H."/>
            <person name="Turgeon B."/>
            <person name="Goodwin S."/>
            <person name="Spatafora J."/>
            <person name="Crous P."/>
            <person name="Grigoriev I."/>
        </authorList>
    </citation>
    <scope>NUCLEOTIDE SEQUENCE</scope>
    <source>
        <strain evidence="1">CBS 113979</strain>
    </source>
</reference>
<organism evidence="1 2">
    <name type="scientific">Aulographum hederae CBS 113979</name>
    <dbReference type="NCBI Taxonomy" id="1176131"/>
    <lineage>
        <taxon>Eukaryota</taxon>
        <taxon>Fungi</taxon>
        <taxon>Dikarya</taxon>
        <taxon>Ascomycota</taxon>
        <taxon>Pezizomycotina</taxon>
        <taxon>Dothideomycetes</taxon>
        <taxon>Pleosporomycetidae</taxon>
        <taxon>Aulographales</taxon>
        <taxon>Aulographaceae</taxon>
    </lineage>
</organism>
<dbReference type="AlphaFoldDB" id="A0A6G1GXM0"/>
<keyword evidence="2" id="KW-1185">Reference proteome</keyword>
<dbReference type="Proteomes" id="UP000800041">
    <property type="component" value="Unassembled WGS sequence"/>
</dbReference>